<dbReference type="WBParaSite" id="ECPE_0001196501-mRNA-1">
    <property type="protein sequence ID" value="ECPE_0001196501-mRNA-1"/>
    <property type="gene ID" value="ECPE_0001196501"/>
</dbReference>
<evidence type="ECO:0000256" key="1">
    <source>
        <dbReference type="SAM" id="SignalP"/>
    </source>
</evidence>
<gene>
    <name evidence="2" type="ORF">ECPE_LOCUS11930</name>
</gene>
<organism evidence="4">
    <name type="scientific">Echinostoma caproni</name>
    <dbReference type="NCBI Taxonomy" id="27848"/>
    <lineage>
        <taxon>Eukaryota</taxon>
        <taxon>Metazoa</taxon>
        <taxon>Spiralia</taxon>
        <taxon>Lophotrochozoa</taxon>
        <taxon>Platyhelminthes</taxon>
        <taxon>Trematoda</taxon>
        <taxon>Digenea</taxon>
        <taxon>Plagiorchiida</taxon>
        <taxon>Echinostomata</taxon>
        <taxon>Echinostomatoidea</taxon>
        <taxon>Echinostomatidae</taxon>
        <taxon>Echinostoma</taxon>
    </lineage>
</organism>
<keyword evidence="3" id="KW-1185">Reference proteome</keyword>
<dbReference type="EMBL" id="UZAN01051800">
    <property type="protein sequence ID" value="VDP89136.1"/>
    <property type="molecule type" value="Genomic_DNA"/>
</dbReference>
<feature type="chain" id="PRO_5043138234" evidence="1">
    <location>
        <begin position="28"/>
        <end position="575"/>
    </location>
</feature>
<sequence length="575" mass="64147">MPNCMRLASWIALSNLIAHCVFDGTSARPIPTQLKDFTFWRLVVGHSDLLASELKTHSSPLRSVHIAEIISSLKQILTLSQSHTDPDRDTLMETALHHTMVAHLVASAVDTFQHSDPMSPQCITIRQQISEGLMLLVGLDAQTRFQQAICELPSFPRSGCLSDGLIPEAFHEQLDAYLAPFQNELEIVCSCQRAQLTQLIVDTTILELVDPLTHEAGLLCLASLQRLVFSGQNVHSVHQQANVDRTHHEQLDPQTVRICQSLIHLAQSAARCTSPEALVSAQVLYNTFQRCGLVTSTYLSAVAKNDDLVCDTSLHCVLWPYLTLINKKCDSAPTDQDHNSAHQRIASMRSDDQLIAEWNQLLSDCVSQSDEGIALSKLILWWMNLPVVLSPICSYLRPALEKSVKLCYNIFPWLFVTAVTARDVTKSHCSFSLPRALTRCIQNGMLNERVSPTTHHLFLDSLMALHYWSQWNTLQRSKNTASAEIPVNWLQAAQCAISLRRLHDARLCFELAWLHGGCPSNWLSDTIEAQEVWLGLCRLSGDLPGLQAAQMEFLLPDKAATGQTVRPLSMLDEAK</sequence>
<accession>A0A183AY95</accession>
<dbReference type="AlphaFoldDB" id="A0A183AY95"/>
<keyword evidence="1" id="KW-0732">Signal</keyword>
<evidence type="ECO:0000313" key="4">
    <source>
        <dbReference type="WBParaSite" id="ECPE_0001196501-mRNA-1"/>
    </source>
</evidence>
<reference evidence="2 3" key="2">
    <citation type="submission" date="2018-11" db="EMBL/GenBank/DDBJ databases">
        <authorList>
            <consortium name="Pathogen Informatics"/>
        </authorList>
    </citation>
    <scope>NUCLEOTIDE SEQUENCE [LARGE SCALE GENOMIC DNA]</scope>
    <source>
        <strain evidence="2 3">Egypt</strain>
    </source>
</reference>
<reference evidence="4" key="1">
    <citation type="submission" date="2016-06" db="UniProtKB">
        <authorList>
            <consortium name="WormBaseParasite"/>
        </authorList>
    </citation>
    <scope>IDENTIFICATION</scope>
</reference>
<feature type="signal peptide" evidence="1">
    <location>
        <begin position="1"/>
        <end position="27"/>
    </location>
</feature>
<evidence type="ECO:0000313" key="2">
    <source>
        <dbReference type="EMBL" id="VDP89136.1"/>
    </source>
</evidence>
<name>A0A183AY95_9TREM</name>
<dbReference type="OrthoDB" id="381190at2759"/>
<proteinExistence type="predicted"/>
<dbReference type="Proteomes" id="UP000272942">
    <property type="component" value="Unassembled WGS sequence"/>
</dbReference>
<evidence type="ECO:0000313" key="3">
    <source>
        <dbReference type="Proteomes" id="UP000272942"/>
    </source>
</evidence>
<protein>
    <submittedName>
        <fullName evidence="4">SpoU_methylase domain-containing protein</fullName>
    </submittedName>
</protein>